<gene>
    <name evidence="5" type="ORF">AWN68_18460</name>
</gene>
<dbReference type="PANTHER" id="PTHR43792:SF8">
    <property type="entry name" value="[RIBOSOMAL PROTEIN US5]-ALANINE N-ACETYLTRANSFERASE"/>
    <property type="match status" value="1"/>
</dbReference>
<evidence type="ECO:0000256" key="3">
    <source>
        <dbReference type="ARBA" id="ARBA00038502"/>
    </source>
</evidence>
<dbReference type="STRING" id="296218.AWN68_18460"/>
<dbReference type="Pfam" id="PF13302">
    <property type="entry name" value="Acetyltransf_3"/>
    <property type="match status" value="1"/>
</dbReference>
<dbReference type="PROSITE" id="PS51186">
    <property type="entry name" value="GNAT"/>
    <property type="match status" value="1"/>
</dbReference>
<comment type="caution">
    <text evidence="5">The sequence shown here is derived from an EMBL/GenBank/DDBJ whole genome shotgun (WGS) entry which is preliminary data.</text>
</comment>
<dbReference type="EMBL" id="LRDB01000017">
    <property type="protein sequence ID" value="KYG76967.1"/>
    <property type="molecule type" value="Genomic_DNA"/>
</dbReference>
<dbReference type="RefSeq" id="WP_068415429.1">
    <property type="nucleotide sequence ID" value="NZ_LRDB01000017.1"/>
</dbReference>
<comment type="similarity">
    <text evidence="3">Belongs to the acetyltransferase family. RimJ subfamily.</text>
</comment>
<keyword evidence="2" id="KW-0012">Acyltransferase</keyword>
<evidence type="ECO:0000259" key="4">
    <source>
        <dbReference type="PROSITE" id="PS51186"/>
    </source>
</evidence>
<dbReference type="PANTHER" id="PTHR43792">
    <property type="entry name" value="GNAT FAMILY, PUTATIVE (AFU_ORTHOLOGUE AFUA_3G00765)-RELATED-RELATED"/>
    <property type="match status" value="1"/>
</dbReference>
<dbReference type="InterPro" id="IPR016181">
    <property type="entry name" value="Acyl_CoA_acyltransferase"/>
</dbReference>
<dbReference type="AlphaFoldDB" id="A0A150XE20"/>
<reference evidence="5 6" key="1">
    <citation type="submission" date="2016-01" db="EMBL/GenBank/DDBJ databases">
        <title>Genome sequencing of Roseivirga echinicomitans KMM 6058.</title>
        <authorList>
            <person name="Selvaratnam C."/>
            <person name="Thevarajoo S."/>
            <person name="Goh K.M."/>
            <person name="Ee R."/>
            <person name="Chan K.-G."/>
            <person name="Chong C.S."/>
        </authorList>
    </citation>
    <scope>NUCLEOTIDE SEQUENCE [LARGE SCALE GENOMIC DNA]</scope>
    <source>
        <strain evidence="5 6">KMM 6058</strain>
    </source>
</reference>
<evidence type="ECO:0000313" key="6">
    <source>
        <dbReference type="Proteomes" id="UP000075615"/>
    </source>
</evidence>
<dbReference type="Gene3D" id="3.40.630.30">
    <property type="match status" value="1"/>
</dbReference>
<sequence>MISFDHYTIRPLETSDLIPYFDLVERNRKRLEDFFTGTVSKTKDLESTKLFLEEIDQKRSSKQYYPFIVIDNSTNNFIAFFDLKNLDWSIPKTEIGCYTDIEFAAKGITTKAMKFFVEYCFEHYGFRKIFLRTHHSNKAAQAIALKCGFEIEGTLRMDYKTTSGKIVDLIYYGRLNQKLQ</sequence>
<feature type="domain" description="N-acetyltransferase" evidence="4">
    <location>
        <begin position="7"/>
        <end position="176"/>
    </location>
</feature>
<proteinExistence type="inferred from homology"/>
<protein>
    <recommendedName>
        <fullName evidence="4">N-acetyltransferase domain-containing protein</fullName>
    </recommendedName>
</protein>
<dbReference type="GO" id="GO:0016747">
    <property type="term" value="F:acyltransferase activity, transferring groups other than amino-acyl groups"/>
    <property type="evidence" value="ECO:0007669"/>
    <property type="project" value="InterPro"/>
</dbReference>
<dbReference type="SUPFAM" id="SSF55729">
    <property type="entry name" value="Acyl-CoA N-acyltransferases (Nat)"/>
    <property type="match status" value="1"/>
</dbReference>
<dbReference type="InterPro" id="IPR000182">
    <property type="entry name" value="GNAT_dom"/>
</dbReference>
<evidence type="ECO:0000313" key="5">
    <source>
        <dbReference type="EMBL" id="KYG76967.1"/>
    </source>
</evidence>
<accession>A0A150XE20</accession>
<organism evidence="5 6">
    <name type="scientific">Roseivirga echinicomitans</name>
    <dbReference type="NCBI Taxonomy" id="296218"/>
    <lineage>
        <taxon>Bacteria</taxon>
        <taxon>Pseudomonadati</taxon>
        <taxon>Bacteroidota</taxon>
        <taxon>Cytophagia</taxon>
        <taxon>Cytophagales</taxon>
        <taxon>Roseivirgaceae</taxon>
        <taxon>Roseivirga</taxon>
    </lineage>
</organism>
<evidence type="ECO:0000256" key="2">
    <source>
        <dbReference type="ARBA" id="ARBA00023315"/>
    </source>
</evidence>
<dbReference type="Proteomes" id="UP000075615">
    <property type="component" value="Unassembled WGS sequence"/>
</dbReference>
<dbReference type="OrthoDB" id="9811523at2"/>
<keyword evidence="1" id="KW-0808">Transferase</keyword>
<dbReference type="InterPro" id="IPR051531">
    <property type="entry name" value="N-acetyltransferase"/>
</dbReference>
<evidence type="ECO:0000256" key="1">
    <source>
        <dbReference type="ARBA" id="ARBA00022679"/>
    </source>
</evidence>
<name>A0A150XE20_9BACT</name>
<keyword evidence="6" id="KW-1185">Reference proteome</keyword>